<feature type="domain" description="HTH gntR-type" evidence="5">
    <location>
        <begin position="1"/>
        <end position="64"/>
    </location>
</feature>
<evidence type="ECO:0000313" key="7">
    <source>
        <dbReference type="Proteomes" id="UP001183610"/>
    </source>
</evidence>
<dbReference type="Pfam" id="PF00392">
    <property type="entry name" value="GntR"/>
    <property type="match status" value="1"/>
</dbReference>
<evidence type="ECO:0000259" key="5">
    <source>
        <dbReference type="PROSITE" id="PS50949"/>
    </source>
</evidence>
<dbReference type="SUPFAM" id="SSF46785">
    <property type="entry name" value="Winged helix' DNA-binding domain"/>
    <property type="match status" value="1"/>
</dbReference>
<dbReference type="InterPro" id="IPR036388">
    <property type="entry name" value="WH-like_DNA-bd_sf"/>
</dbReference>
<name>A0ABU2RC97_9ACTN</name>
<proteinExistence type="predicted"/>
<dbReference type="PANTHER" id="PTHR43537:SF24">
    <property type="entry name" value="GLUCONATE OPERON TRANSCRIPTIONAL REPRESSOR"/>
    <property type="match status" value="1"/>
</dbReference>
<sequence length="286" mass="30817">MADELRARIRSGALRPGDRMPTQARLAAEFGVERGTVREALRVLRAERLLTHATKGAPPAVADHAARGRGGPGQLPRSTTAALGPRIATAFEQPHVEIRALCLTSVSLTLAMGEPLRQIHAGELKPDRVDLRVLLPDRDIGLAFPAAVDAGGGGPAGSAARDGEVVHRHWLAQRNAQGKVLAHNLLALRSSHGMDVHVEYRAIPFTPPVKLYLLNEEEALFAYYTPVRRGADYGPAHVETFDAEGTEALLFAFDQDAGPRDAAFVSQSAAWFDGLWNTISAPLRLT</sequence>
<dbReference type="RefSeq" id="WP_010270610.1">
    <property type="nucleotide sequence ID" value="NZ_JAVRET010000103.1"/>
</dbReference>
<dbReference type="PROSITE" id="PS50949">
    <property type="entry name" value="HTH_GNTR"/>
    <property type="match status" value="1"/>
</dbReference>
<dbReference type="SMART" id="SM00345">
    <property type="entry name" value="HTH_GNTR"/>
    <property type="match status" value="1"/>
</dbReference>
<keyword evidence="2" id="KW-0238">DNA-binding</keyword>
<keyword evidence="1" id="KW-0805">Transcription regulation</keyword>
<comment type="caution">
    <text evidence="6">The sequence shown here is derived from an EMBL/GenBank/DDBJ whole genome shotgun (WGS) entry which is preliminary data.</text>
</comment>
<dbReference type="Proteomes" id="UP001183610">
    <property type="component" value="Unassembled WGS sequence"/>
</dbReference>
<accession>A0ABU2RC97</accession>
<keyword evidence="3" id="KW-0804">Transcription</keyword>
<evidence type="ECO:0000313" key="6">
    <source>
        <dbReference type="EMBL" id="MDT0412964.1"/>
    </source>
</evidence>
<gene>
    <name evidence="6" type="ORF">RM698_28455</name>
</gene>
<dbReference type="PRINTS" id="PR00035">
    <property type="entry name" value="HTHGNTR"/>
</dbReference>
<dbReference type="PANTHER" id="PTHR43537">
    <property type="entry name" value="TRANSCRIPTIONAL REGULATOR, GNTR FAMILY"/>
    <property type="match status" value="1"/>
</dbReference>
<evidence type="ECO:0000256" key="3">
    <source>
        <dbReference type="ARBA" id="ARBA00023163"/>
    </source>
</evidence>
<dbReference type="Gene3D" id="1.10.10.10">
    <property type="entry name" value="Winged helix-like DNA-binding domain superfamily/Winged helix DNA-binding domain"/>
    <property type="match status" value="1"/>
</dbReference>
<keyword evidence="7" id="KW-1185">Reference proteome</keyword>
<evidence type="ECO:0000256" key="2">
    <source>
        <dbReference type="ARBA" id="ARBA00023125"/>
    </source>
</evidence>
<feature type="region of interest" description="Disordered" evidence="4">
    <location>
        <begin position="56"/>
        <end position="79"/>
    </location>
</feature>
<dbReference type="CDD" id="cd07377">
    <property type="entry name" value="WHTH_GntR"/>
    <property type="match status" value="1"/>
</dbReference>
<organism evidence="6 7">
    <name type="scientific">Streptomyces evansiae</name>
    <dbReference type="NCBI Taxonomy" id="3075535"/>
    <lineage>
        <taxon>Bacteria</taxon>
        <taxon>Bacillati</taxon>
        <taxon>Actinomycetota</taxon>
        <taxon>Actinomycetes</taxon>
        <taxon>Kitasatosporales</taxon>
        <taxon>Streptomycetaceae</taxon>
        <taxon>Streptomyces</taxon>
    </lineage>
</organism>
<protein>
    <submittedName>
        <fullName evidence="6">GntR family transcriptional regulator</fullName>
    </submittedName>
</protein>
<evidence type="ECO:0000256" key="4">
    <source>
        <dbReference type="SAM" id="MobiDB-lite"/>
    </source>
</evidence>
<dbReference type="InterPro" id="IPR000524">
    <property type="entry name" value="Tscrpt_reg_HTH_GntR"/>
</dbReference>
<dbReference type="EMBL" id="JAVRET010000103">
    <property type="protein sequence ID" value="MDT0412964.1"/>
    <property type="molecule type" value="Genomic_DNA"/>
</dbReference>
<reference evidence="7" key="1">
    <citation type="submission" date="2023-07" db="EMBL/GenBank/DDBJ databases">
        <title>30 novel species of actinomycetes from the DSMZ collection.</title>
        <authorList>
            <person name="Nouioui I."/>
        </authorList>
    </citation>
    <scope>NUCLEOTIDE SEQUENCE [LARGE SCALE GENOMIC DNA]</scope>
    <source>
        <strain evidence="7">DSM 41979</strain>
    </source>
</reference>
<evidence type="ECO:0000256" key="1">
    <source>
        <dbReference type="ARBA" id="ARBA00023015"/>
    </source>
</evidence>
<dbReference type="InterPro" id="IPR036390">
    <property type="entry name" value="WH_DNA-bd_sf"/>
</dbReference>